<evidence type="ECO:0000313" key="1">
    <source>
        <dbReference type="EMBL" id="GHB81681.1"/>
    </source>
</evidence>
<accession>A0A8J3DC07</accession>
<dbReference type="AlphaFoldDB" id="A0A8J3DC07"/>
<dbReference type="Proteomes" id="UP000598271">
    <property type="component" value="Unassembled WGS sequence"/>
</dbReference>
<organism evidence="1 2">
    <name type="scientific">Persicitalea jodogahamensis</name>
    <dbReference type="NCBI Taxonomy" id="402147"/>
    <lineage>
        <taxon>Bacteria</taxon>
        <taxon>Pseudomonadati</taxon>
        <taxon>Bacteroidota</taxon>
        <taxon>Cytophagia</taxon>
        <taxon>Cytophagales</taxon>
        <taxon>Spirosomataceae</taxon>
        <taxon>Persicitalea</taxon>
    </lineage>
</organism>
<proteinExistence type="predicted"/>
<name>A0A8J3DC07_9BACT</name>
<reference evidence="1 2" key="1">
    <citation type="journal article" date="2014" name="Int. J. Syst. Evol. Microbiol.">
        <title>Complete genome sequence of Corynebacterium casei LMG S-19264T (=DSM 44701T), isolated from a smear-ripened cheese.</title>
        <authorList>
            <consortium name="US DOE Joint Genome Institute (JGI-PGF)"/>
            <person name="Walter F."/>
            <person name="Albersmeier A."/>
            <person name="Kalinowski J."/>
            <person name="Ruckert C."/>
        </authorList>
    </citation>
    <scope>NUCLEOTIDE SEQUENCE [LARGE SCALE GENOMIC DNA]</scope>
    <source>
        <strain evidence="1 2">KCTC 12866</strain>
    </source>
</reference>
<evidence type="ECO:0000313" key="2">
    <source>
        <dbReference type="Proteomes" id="UP000598271"/>
    </source>
</evidence>
<gene>
    <name evidence="1" type="ORF">GCM10007390_40760</name>
</gene>
<comment type="caution">
    <text evidence="1">The sequence shown here is derived from an EMBL/GenBank/DDBJ whole genome shotgun (WGS) entry which is preliminary data.</text>
</comment>
<sequence length="261" mass="30441">MSKVPASWHKLTIKFQTSEVTPPPYAYSYALDLIESENMLLVDFDQRYLDRDELDEEAILEEGFELNSDYAWKGELNAVWIKELEKLLSKESFNHDRLANETENSIELAFNIDSAEAIKLYPEKNEEFEYFLQEIMQGIYEVSGKEKPFQLEYRDIDRQGELVTNYSAEFANRNFSVQRRGQALKKLPWKWTQELMGTVFMADFLVDDATREVPKFSGKYLSFGDGLWYEFGETMVEPASDSIVLPRIDKLLNQLSEEAAR</sequence>
<dbReference type="EMBL" id="BMXF01000004">
    <property type="protein sequence ID" value="GHB81681.1"/>
    <property type="molecule type" value="Genomic_DNA"/>
</dbReference>
<protein>
    <submittedName>
        <fullName evidence="1">Uncharacterized protein</fullName>
    </submittedName>
</protein>
<dbReference type="RefSeq" id="WP_189566666.1">
    <property type="nucleotide sequence ID" value="NZ_BMXF01000004.1"/>
</dbReference>
<keyword evidence="2" id="KW-1185">Reference proteome</keyword>